<organism evidence="2 3">
    <name type="scientific">Portunus trituberculatus</name>
    <name type="common">Swimming crab</name>
    <name type="synonym">Neptunus trituberculatus</name>
    <dbReference type="NCBI Taxonomy" id="210409"/>
    <lineage>
        <taxon>Eukaryota</taxon>
        <taxon>Metazoa</taxon>
        <taxon>Ecdysozoa</taxon>
        <taxon>Arthropoda</taxon>
        <taxon>Crustacea</taxon>
        <taxon>Multicrustacea</taxon>
        <taxon>Malacostraca</taxon>
        <taxon>Eumalacostraca</taxon>
        <taxon>Eucarida</taxon>
        <taxon>Decapoda</taxon>
        <taxon>Pleocyemata</taxon>
        <taxon>Brachyura</taxon>
        <taxon>Eubrachyura</taxon>
        <taxon>Portunoidea</taxon>
        <taxon>Portunidae</taxon>
        <taxon>Portuninae</taxon>
        <taxon>Portunus</taxon>
    </lineage>
</organism>
<evidence type="ECO:0000313" key="2">
    <source>
        <dbReference type="EMBL" id="MPC43487.1"/>
    </source>
</evidence>
<gene>
    <name evidence="2" type="ORF">E2C01_037136</name>
</gene>
<protein>
    <submittedName>
        <fullName evidence="2">Uncharacterized protein</fullName>
    </submittedName>
</protein>
<proteinExistence type="predicted"/>
<evidence type="ECO:0000313" key="3">
    <source>
        <dbReference type="Proteomes" id="UP000324222"/>
    </source>
</evidence>
<dbReference type="Proteomes" id="UP000324222">
    <property type="component" value="Unassembled WGS sequence"/>
</dbReference>
<comment type="caution">
    <text evidence="2">The sequence shown here is derived from an EMBL/GenBank/DDBJ whole genome shotgun (WGS) entry which is preliminary data.</text>
</comment>
<accession>A0A5B7FD59</accession>
<keyword evidence="3" id="KW-1185">Reference proteome</keyword>
<evidence type="ECO:0000256" key="1">
    <source>
        <dbReference type="SAM" id="MobiDB-lite"/>
    </source>
</evidence>
<reference evidence="2 3" key="1">
    <citation type="submission" date="2019-05" db="EMBL/GenBank/DDBJ databases">
        <title>Another draft genome of Portunus trituberculatus and its Hox gene families provides insights of decapod evolution.</title>
        <authorList>
            <person name="Jeong J.-H."/>
            <person name="Song I."/>
            <person name="Kim S."/>
            <person name="Choi T."/>
            <person name="Kim D."/>
            <person name="Ryu S."/>
            <person name="Kim W."/>
        </authorList>
    </citation>
    <scope>NUCLEOTIDE SEQUENCE [LARGE SCALE GENOMIC DNA]</scope>
    <source>
        <tissue evidence="2">Muscle</tissue>
    </source>
</reference>
<dbReference type="AlphaFoldDB" id="A0A5B7FD59"/>
<name>A0A5B7FD59_PORTR</name>
<sequence length="112" mass="12091">MSGILELDQYESATAQRVESVERGHETLTNPRSPTCHSRRFTGLLIFPPFLSPSTLILVPPTDPTRARVSGGQAGYAGGHRFAIGVTTELQPAVECHVVAVMMVPLYCVPAE</sequence>
<dbReference type="EMBL" id="VSRR010005852">
    <property type="protein sequence ID" value="MPC43487.1"/>
    <property type="molecule type" value="Genomic_DNA"/>
</dbReference>
<feature type="region of interest" description="Disordered" evidence="1">
    <location>
        <begin position="13"/>
        <end position="35"/>
    </location>
</feature>